<dbReference type="Gene3D" id="3.40.50.2020">
    <property type="match status" value="1"/>
</dbReference>
<protein>
    <submittedName>
        <fullName evidence="2">Phosphoribosyltransferase</fullName>
    </submittedName>
</protein>
<dbReference type="EMBL" id="CP031093">
    <property type="protein sequence ID" value="QCF27930.1"/>
    <property type="molecule type" value="Genomic_DNA"/>
</dbReference>
<sequence length="223" mass="24295">MPYKNRTEAGEVLAEQLAADRFGPERDREQENRPIVLALPRGGVPVAAVVARKLQADLDLILVRKLGLPGHEEFAMGAIASGGVRVLNDEVLSMHRVSAEAIDQVARKEGDELKRRESAYRGDRPSPKLQGRHVILVDDGLATGATMRAAIEVVRRASPASITLAVPLAPASTLAEMKTDVDDIVCPATPKPFRAIGCWYSDFGQTTDKEVQDLLSEAWQQNH</sequence>
<evidence type="ECO:0000313" key="2">
    <source>
        <dbReference type="EMBL" id="QCF27930.1"/>
    </source>
</evidence>
<keyword evidence="3" id="KW-1185">Reference proteome</keyword>
<reference evidence="2 3" key="1">
    <citation type="submission" date="2018-07" db="EMBL/GenBank/DDBJ databases">
        <title>Marsedoiliclastica nanhaica gen. nov. sp. nov., a novel marine hydrocarbonoclastic bacterium isolated from an in-situ enriched hydrocarbon-degrading consortium in deep-sea sediment.</title>
        <authorList>
            <person name="Dong C."/>
            <person name="Ma T."/>
            <person name="Liu R."/>
            <person name="Shao Z."/>
        </authorList>
    </citation>
    <scope>NUCLEOTIDE SEQUENCE [LARGE SCALE GENOMIC DNA]</scope>
    <source>
        <strain evidence="3">soil36-7</strain>
    </source>
</reference>
<dbReference type="SUPFAM" id="SSF53271">
    <property type="entry name" value="PRTase-like"/>
    <property type="match status" value="1"/>
</dbReference>
<feature type="domain" description="Phosphoribosyltransferase" evidence="1">
    <location>
        <begin position="25"/>
        <end position="184"/>
    </location>
</feature>
<accession>A0A4V1D997</accession>
<dbReference type="AlphaFoldDB" id="A0A4V1D997"/>
<keyword evidence="2" id="KW-0808">Transferase</keyword>
<evidence type="ECO:0000259" key="1">
    <source>
        <dbReference type="Pfam" id="PF00156"/>
    </source>
</evidence>
<gene>
    <name evidence="2" type="ORF">soil367_12670</name>
</gene>
<proteinExistence type="predicted"/>
<name>A0A4V1D997_9ALTE</name>
<dbReference type="CDD" id="cd06223">
    <property type="entry name" value="PRTases_typeI"/>
    <property type="match status" value="1"/>
</dbReference>
<dbReference type="Gene3D" id="3.30.1310.20">
    <property type="entry name" value="PRTase-like"/>
    <property type="match status" value="1"/>
</dbReference>
<dbReference type="Proteomes" id="UP000298049">
    <property type="component" value="Chromosome"/>
</dbReference>
<dbReference type="InterPro" id="IPR000836">
    <property type="entry name" value="PRTase_dom"/>
</dbReference>
<evidence type="ECO:0000313" key="3">
    <source>
        <dbReference type="Proteomes" id="UP000298049"/>
    </source>
</evidence>
<dbReference type="InterPro" id="IPR029057">
    <property type="entry name" value="PRTase-like"/>
</dbReference>
<keyword evidence="2" id="KW-0328">Glycosyltransferase</keyword>
<dbReference type="Pfam" id="PF00156">
    <property type="entry name" value="Pribosyltran"/>
    <property type="match status" value="1"/>
</dbReference>
<dbReference type="KEGG" id="hmi:soil367_12670"/>
<organism evidence="2 3">
    <name type="scientific">Hydrocarboniclastica marina</name>
    <dbReference type="NCBI Taxonomy" id="2259620"/>
    <lineage>
        <taxon>Bacteria</taxon>
        <taxon>Pseudomonadati</taxon>
        <taxon>Pseudomonadota</taxon>
        <taxon>Gammaproteobacteria</taxon>
        <taxon>Alteromonadales</taxon>
        <taxon>Alteromonadaceae</taxon>
        <taxon>Hydrocarboniclastica</taxon>
    </lineage>
</organism>
<dbReference type="OrthoDB" id="9810066at2"/>
<dbReference type="GO" id="GO:0016757">
    <property type="term" value="F:glycosyltransferase activity"/>
    <property type="evidence" value="ECO:0007669"/>
    <property type="project" value="UniProtKB-KW"/>
</dbReference>